<sequence>MLGRARNDLIDIHSPDATDELKARRDAGASNTIAKQRPCLTAPLNLKVAAFLLHNEPRPNGKSGRRR</sequence>
<feature type="region of interest" description="Disordered" evidence="1">
    <location>
        <begin position="1"/>
        <end position="24"/>
    </location>
</feature>
<reference evidence="2 3" key="1">
    <citation type="submission" date="2018-03" db="EMBL/GenBank/DDBJ databases">
        <title>Genomic Encyclopedia of Archaeal and Bacterial Type Strains, Phase II (KMG-II): from individual species to whole genera.</title>
        <authorList>
            <person name="Goeker M."/>
        </authorList>
    </citation>
    <scope>NUCLEOTIDE SEQUENCE [LARGE SCALE GENOMIC DNA]</scope>
    <source>
        <strain evidence="2 3">DSM 100673</strain>
    </source>
</reference>
<evidence type="ECO:0000256" key="1">
    <source>
        <dbReference type="SAM" id="MobiDB-lite"/>
    </source>
</evidence>
<dbReference type="EMBL" id="PYGJ01000005">
    <property type="protein sequence ID" value="PSL19580.1"/>
    <property type="molecule type" value="Genomic_DNA"/>
</dbReference>
<name>A0A2P8FCY7_9RHOB</name>
<proteinExistence type="predicted"/>
<dbReference type="Proteomes" id="UP000240418">
    <property type="component" value="Unassembled WGS sequence"/>
</dbReference>
<keyword evidence="3" id="KW-1185">Reference proteome</keyword>
<gene>
    <name evidence="2" type="ORF">CLV88_1052</name>
</gene>
<evidence type="ECO:0000313" key="2">
    <source>
        <dbReference type="EMBL" id="PSL19580.1"/>
    </source>
</evidence>
<organism evidence="2 3">
    <name type="scientific">Shimia abyssi</name>
    <dbReference type="NCBI Taxonomy" id="1662395"/>
    <lineage>
        <taxon>Bacteria</taxon>
        <taxon>Pseudomonadati</taxon>
        <taxon>Pseudomonadota</taxon>
        <taxon>Alphaproteobacteria</taxon>
        <taxon>Rhodobacterales</taxon>
        <taxon>Roseobacteraceae</taxon>
    </lineage>
</organism>
<protein>
    <submittedName>
        <fullName evidence="2">Uncharacterized protein</fullName>
    </submittedName>
</protein>
<evidence type="ECO:0000313" key="3">
    <source>
        <dbReference type="Proteomes" id="UP000240418"/>
    </source>
</evidence>
<accession>A0A2P8FCY7</accession>
<comment type="caution">
    <text evidence="2">The sequence shown here is derived from an EMBL/GenBank/DDBJ whole genome shotgun (WGS) entry which is preliminary data.</text>
</comment>
<dbReference type="AlphaFoldDB" id="A0A2P8FCY7"/>